<reference evidence="19 20" key="1">
    <citation type="submission" date="2016-12" db="EMBL/GenBank/DDBJ databases">
        <title>The new phylogeny of genus Mycobacterium.</title>
        <authorList>
            <person name="Tortoli E."/>
            <person name="Trovato A."/>
            <person name="Cirillo D.M."/>
        </authorList>
    </citation>
    <scope>NUCLEOTIDE SEQUENCE [LARGE SCALE GENOMIC DNA]</scope>
    <source>
        <strain evidence="19 20">DSM 44223</strain>
    </source>
</reference>
<dbReference type="PANTHER" id="PTHR43020">
    <property type="entry name" value="CDK5 REGULATORY SUBUNIT-ASSOCIATED PROTEIN 1"/>
    <property type="match status" value="1"/>
</dbReference>
<dbReference type="SMART" id="SM00729">
    <property type="entry name" value="Elp3"/>
    <property type="match status" value="1"/>
</dbReference>
<evidence type="ECO:0000256" key="11">
    <source>
        <dbReference type="ARBA" id="ARBA00068570"/>
    </source>
</evidence>
<feature type="region of interest" description="Disordered" evidence="15">
    <location>
        <begin position="469"/>
        <end position="505"/>
    </location>
</feature>
<dbReference type="PANTHER" id="PTHR43020:SF2">
    <property type="entry name" value="MITOCHONDRIAL TRNA METHYLTHIOTRANSFERASE CDK5RAP1"/>
    <property type="match status" value="1"/>
</dbReference>
<evidence type="ECO:0000259" key="18">
    <source>
        <dbReference type="PROSITE" id="PS51918"/>
    </source>
</evidence>
<dbReference type="InterPro" id="IPR013848">
    <property type="entry name" value="Methylthiotransferase_N"/>
</dbReference>
<dbReference type="InterPro" id="IPR005839">
    <property type="entry name" value="Methylthiotransferase"/>
</dbReference>
<dbReference type="GO" id="GO:0046872">
    <property type="term" value="F:metal ion binding"/>
    <property type="evidence" value="ECO:0007669"/>
    <property type="project" value="UniProtKB-KW"/>
</dbReference>
<comment type="subunit">
    <text evidence="14">Monomer.</text>
</comment>
<dbReference type="PROSITE" id="PS51449">
    <property type="entry name" value="MTTASE_N"/>
    <property type="match status" value="1"/>
</dbReference>
<dbReference type="AlphaFoldDB" id="A0A1X0J671"/>
<evidence type="ECO:0000259" key="16">
    <source>
        <dbReference type="PROSITE" id="PS50926"/>
    </source>
</evidence>
<evidence type="ECO:0000256" key="13">
    <source>
        <dbReference type="ARBA" id="ARBA00081141"/>
    </source>
</evidence>
<keyword evidence="6 14" id="KW-0479">Metal-binding</keyword>
<evidence type="ECO:0000256" key="12">
    <source>
        <dbReference type="ARBA" id="ARBA00080698"/>
    </source>
</evidence>
<dbReference type="Proteomes" id="UP000192534">
    <property type="component" value="Unassembled WGS sequence"/>
</dbReference>
<proteinExistence type="inferred from homology"/>
<dbReference type="PROSITE" id="PS51918">
    <property type="entry name" value="RADICAL_SAM"/>
    <property type="match status" value="1"/>
</dbReference>
<evidence type="ECO:0000256" key="14">
    <source>
        <dbReference type="HAMAP-Rule" id="MF_01864"/>
    </source>
</evidence>
<comment type="subcellular location">
    <subcellularLocation>
        <location evidence="14">Cytoplasm</location>
    </subcellularLocation>
</comment>
<sequence>MLTNDNPAGELPGSGEGRSYQVRTYGCQMNVHDSERLAGLLEAAGYHRAPEGADADVVVFNTCAVRENADNKLYGNISHLAPRKQADPDMQIAVGGCLAQKDREGLLQKAPWVDVVFGTHNIGSLPTLLERARHNREAQVEIAESLREFPSTLPAARESAYAAWVSISVGCNNTCTFCIVPALRGKEVDRRPDEILAEVQSLVDQGVLEITLLGQNVNAYGVSFADAGTPRDRGAFAKLLRECGRIDGLERVRFTSPHPAEFTDDVIEAMAQTPNVCPALHMPLQSGSDRMLRAMRRSYRAEKYLGIIDRVRAAMPHAAITTDIIVGFPGETEDDFAATLDVVRQARFSTAFTFQYSKRPGTPAAELDGQLPKAVVQERYNRLIELQEQISFEENTAQIGREVELLVATGEGRKDASTARMSGRARDGRLVHFTPGDAAPRPGDIVTTTVTGAAPHHLIADAPLDSHRRTRAGDAHAAGQRPRTVGLGLPPVGRPQIEETTGCQR</sequence>
<name>A0A1X0J671_MYCRH</name>
<evidence type="ECO:0000256" key="15">
    <source>
        <dbReference type="SAM" id="MobiDB-lite"/>
    </source>
</evidence>
<dbReference type="Pfam" id="PF04055">
    <property type="entry name" value="Radical_SAM"/>
    <property type="match status" value="1"/>
</dbReference>
<gene>
    <name evidence="14" type="primary">miaB</name>
    <name evidence="19" type="ORF">BST42_02525</name>
</gene>
<feature type="binding site" evidence="14">
    <location>
        <position position="171"/>
    </location>
    <ligand>
        <name>[4Fe-4S] cluster</name>
        <dbReference type="ChEBI" id="CHEBI:49883"/>
        <label>2</label>
        <note>4Fe-4S-S-AdoMet</note>
    </ligand>
</feature>
<feature type="domain" description="Radical SAM core" evidence="18">
    <location>
        <begin position="157"/>
        <end position="393"/>
    </location>
</feature>
<dbReference type="InterPro" id="IPR058240">
    <property type="entry name" value="rSAM_sf"/>
</dbReference>
<dbReference type="PROSITE" id="PS01278">
    <property type="entry name" value="MTTASE_RADICAL"/>
    <property type="match status" value="1"/>
</dbReference>
<dbReference type="NCBIfam" id="TIGR00089">
    <property type="entry name" value="MiaB/RimO family radical SAM methylthiotransferase"/>
    <property type="match status" value="1"/>
</dbReference>
<dbReference type="SFLD" id="SFLDS00029">
    <property type="entry name" value="Radical_SAM"/>
    <property type="match status" value="1"/>
</dbReference>
<evidence type="ECO:0000313" key="20">
    <source>
        <dbReference type="Proteomes" id="UP000192534"/>
    </source>
</evidence>
<evidence type="ECO:0000256" key="9">
    <source>
        <dbReference type="ARBA" id="ARBA00033765"/>
    </source>
</evidence>
<dbReference type="SUPFAM" id="SSF102114">
    <property type="entry name" value="Radical SAM enzymes"/>
    <property type="match status" value="1"/>
</dbReference>
<evidence type="ECO:0000256" key="4">
    <source>
        <dbReference type="ARBA" id="ARBA00022691"/>
    </source>
</evidence>
<feature type="binding site" evidence="14">
    <location>
        <position position="175"/>
    </location>
    <ligand>
        <name>[4Fe-4S] cluster</name>
        <dbReference type="ChEBI" id="CHEBI:49883"/>
        <label>2</label>
        <note>4Fe-4S-S-AdoMet</note>
    </ligand>
</feature>
<comment type="function">
    <text evidence="1 14">Catalyzes the methylthiolation of N6-(dimethylallyl)adenosine (i(6)A), leading to the formation of 2-methylthio-N6-(dimethylallyl)adenosine (ms(2)i(6)A) at position 37 in tRNAs that read codons beginning with uridine.</text>
</comment>
<comment type="cofactor">
    <cofactor evidence="14">
        <name>[4Fe-4S] cluster</name>
        <dbReference type="ChEBI" id="CHEBI:49883"/>
    </cofactor>
    <text evidence="14">Binds 2 [4Fe-4S] clusters. One cluster is coordinated with 3 cysteines and an exchangeable S-adenosyl-L-methionine.</text>
</comment>
<keyword evidence="8 14" id="KW-0411">Iron-sulfur</keyword>
<dbReference type="GO" id="GO:0051539">
    <property type="term" value="F:4 iron, 4 sulfur cluster binding"/>
    <property type="evidence" value="ECO:0007669"/>
    <property type="project" value="UniProtKB-UniRule"/>
</dbReference>
<keyword evidence="20" id="KW-1185">Reference proteome</keyword>
<dbReference type="InterPro" id="IPR020612">
    <property type="entry name" value="Methylthiotransferase_CS"/>
</dbReference>
<dbReference type="FunFam" id="3.40.50.12160:FF:000003">
    <property type="entry name" value="CDK5 regulatory subunit-associated protein 1"/>
    <property type="match status" value="1"/>
</dbReference>
<evidence type="ECO:0000256" key="8">
    <source>
        <dbReference type="ARBA" id="ARBA00023014"/>
    </source>
</evidence>
<dbReference type="HAMAP" id="MF_01864">
    <property type="entry name" value="tRNA_metthiotr_MiaB"/>
    <property type="match status" value="1"/>
</dbReference>
<dbReference type="InterPro" id="IPR007197">
    <property type="entry name" value="rSAM"/>
</dbReference>
<dbReference type="SFLD" id="SFLDG01061">
    <property type="entry name" value="methylthiotransferase"/>
    <property type="match status" value="1"/>
</dbReference>
<dbReference type="EC" id="2.8.4.3" evidence="9 14"/>
<organism evidence="19 20">
    <name type="scientific">Mycolicibacterium rhodesiae</name>
    <name type="common">Mycobacterium rhodesiae</name>
    <dbReference type="NCBI Taxonomy" id="36814"/>
    <lineage>
        <taxon>Bacteria</taxon>
        <taxon>Bacillati</taxon>
        <taxon>Actinomycetota</taxon>
        <taxon>Actinomycetes</taxon>
        <taxon>Mycobacteriales</taxon>
        <taxon>Mycobacteriaceae</taxon>
        <taxon>Mycolicibacterium</taxon>
    </lineage>
</organism>
<feature type="binding site" evidence="14">
    <location>
        <position position="178"/>
    </location>
    <ligand>
        <name>[4Fe-4S] cluster</name>
        <dbReference type="ChEBI" id="CHEBI:49883"/>
        <label>2</label>
        <note>4Fe-4S-S-AdoMet</note>
    </ligand>
</feature>
<protein>
    <recommendedName>
        <fullName evidence="11 14">tRNA-2-methylthio-N(6)-dimethylallyladenosine synthase</fullName>
        <ecNumber evidence="9 14">2.8.4.3</ecNumber>
    </recommendedName>
    <alternativeName>
        <fullName evidence="13 14">(Dimethylallyl)adenosine tRNA methylthiotransferase MiaB</fullName>
    </alternativeName>
    <alternativeName>
        <fullName evidence="12 14">tRNA-i(6)A37 methylthiotransferase</fullName>
    </alternativeName>
</protein>
<dbReference type="Gene3D" id="3.80.30.20">
    <property type="entry name" value="tm_1862 like domain"/>
    <property type="match status" value="1"/>
</dbReference>
<keyword evidence="7 14" id="KW-0408">Iron</keyword>
<dbReference type="Gene3D" id="3.40.50.12160">
    <property type="entry name" value="Methylthiotransferase, N-terminal domain"/>
    <property type="match status" value="1"/>
</dbReference>
<dbReference type="InterPro" id="IPR023404">
    <property type="entry name" value="rSAM_horseshoe"/>
</dbReference>
<dbReference type="InterPro" id="IPR038135">
    <property type="entry name" value="Methylthiotransferase_N_sf"/>
</dbReference>
<feature type="domain" description="MTTase N-terminal" evidence="17">
    <location>
        <begin position="18"/>
        <end position="134"/>
    </location>
</feature>
<dbReference type="InterPro" id="IPR006463">
    <property type="entry name" value="MiaB_methiolase"/>
</dbReference>
<evidence type="ECO:0000256" key="5">
    <source>
        <dbReference type="ARBA" id="ARBA00022694"/>
    </source>
</evidence>
<comment type="catalytic activity">
    <reaction evidence="10 14">
        <text>N(6)-dimethylallyladenosine(37) in tRNA + (sulfur carrier)-SH + AH2 + 2 S-adenosyl-L-methionine = 2-methylsulfanyl-N(6)-dimethylallyladenosine(37) in tRNA + (sulfur carrier)-H + 5'-deoxyadenosine + L-methionine + A + S-adenosyl-L-homocysteine + 2 H(+)</text>
        <dbReference type="Rhea" id="RHEA:37067"/>
        <dbReference type="Rhea" id="RHEA-COMP:10375"/>
        <dbReference type="Rhea" id="RHEA-COMP:10376"/>
        <dbReference type="Rhea" id="RHEA-COMP:14737"/>
        <dbReference type="Rhea" id="RHEA-COMP:14739"/>
        <dbReference type="ChEBI" id="CHEBI:13193"/>
        <dbReference type="ChEBI" id="CHEBI:15378"/>
        <dbReference type="ChEBI" id="CHEBI:17319"/>
        <dbReference type="ChEBI" id="CHEBI:17499"/>
        <dbReference type="ChEBI" id="CHEBI:29917"/>
        <dbReference type="ChEBI" id="CHEBI:57844"/>
        <dbReference type="ChEBI" id="CHEBI:57856"/>
        <dbReference type="ChEBI" id="CHEBI:59789"/>
        <dbReference type="ChEBI" id="CHEBI:64428"/>
        <dbReference type="ChEBI" id="CHEBI:74415"/>
        <dbReference type="ChEBI" id="CHEBI:74417"/>
        <dbReference type="EC" id="2.8.4.3"/>
    </reaction>
</comment>
<keyword evidence="3 14" id="KW-0808">Transferase</keyword>
<evidence type="ECO:0000256" key="2">
    <source>
        <dbReference type="ARBA" id="ARBA00022485"/>
    </source>
</evidence>
<feature type="binding site" evidence="14">
    <location>
        <position position="97"/>
    </location>
    <ligand>
        <name>[4Fe-4S] cluster</name>
        <dbReference type="ChEBI" id="CHEBI:49883"/>
        <label>1</label>
    </ligand>
</feature>
<evidence type="ECO:0000256" key="3">
    <source>
        <dbReference type="ARBA" id="ARBA00022679"/>
    </source>
</evidence>
<dbReference type="InterPro" id="IPR006638">
    <property type="entry name" value="Elp3/MiaA/NifB-like_rSAM"/>
</dbReference>
<dbReference type="SFLD" id="SFLDF00273">
    <property type="entry name" value="(dimethylallyl)adenosine_tRNA"/>
    <property type="match status" value="1"/>
</dbReference>
<comment type="similarity">
    <text evidence="14">Belongs to the methylthiotransferase family. MiaB subfamily.</text>
</comment>
<evidence type="ECO:0000256" key="6">
    <source>
        <dbReference type="ARBA" id="ARBA00022723"/>
    </source>
</evidence>
<feature type="binding site" evidence="14">
    <location>
        <position position="27"/>
    </location>
    <ligand>
        <name>[4Fe-4S] cluster</name>
        <dbReference type="ChEBI" id="CHEBI:49883"/>
        <label>1</label>
    </ligand>
</feature>
<dbReference type="GO" id="GO:0005829">
    <property type="term" value="C:cytosol"/>
    <property type="evidence" value="ECO:0007669"/>
    <property type="project" value="TreeGrafter"/>
</dbReference>
<feature type="binding site" evidence="14">
    <location>
        <position position="63"/>
    </location>
    <ligand>
        <name>[4Fe-4S] cluster</name>
        <dbReference type="ChEBI" id="CHEBI:49883"/>
        <label>1</label>
    </ligand>
</feature>
<dbReference type="SFLD" id="SFLDG01082">
    <property type="entry name" value="B12-binding_domain_containing"/>
    <property type="match status" value="1"/>
</dbReference>
<feature type="domain" description="TRAM" evidence="16">
    <location>
        <begin position="396"/>
        <end position="464"/>
    </location>
</feature>
<keyword evidence="2 14" id="KW-0004">4Fe-4S</keyword>
<dbReference type="NCBIfam" id="TIGR01574">
    <property type="entry name" value="miaB-methiolase"/>
    <property type="match status" value="1"/>
</dbReference>
<keyword evidence="4 14" id="KW-0949">S-adenosyl-L-methionine</keyword>
<comment type="caution">
    <text evidence="19">The sequence shown here is derived from an EMBL/GenBank/DDBJ whole genome shotgun (WGS) entry which is preliminary data.</text>
</comment>
<dbReference type="InterPro" id="IPR002792">
    <property type="entry name" value="TRAM_dom"/>
</dbReference>
<keyword evidence="14" id="KW-0963">Cytoplasm</keyword>
<dbReference type="GO" id="GO:0035597">
    <property type="term" value="F:tRNA-2-methylthio-N(6)-dimethylallyladenosine(37) synthase activity"/>
    <property type="evidence" value="ECO:0007669"/>
    <property type="project" value="UniProtKB-EC"/>
</dbReference>
<dbReference type="CDD" id="cd01335">
    <property type="entry name" value="Radical_SAM"/>
    <property type="match status" value="1"/>
</dbReference>
<dbReference type="Pfam" id="PF00919">
    <property type="entry name" value="UPF0004"/>
    <property type="match status" value="1"/>
</dbReference>
<evidence type="ECO:0000259" key="17">
    <source>
        <dbReference type="PROSITE" id="PS51449"/>
    </source>
</evidence>
<dbReference type="PROSITE" id="PS50926">
    <property type="entry name" value="TRAM"/>
    <property type="match status" value="1"/>
</dbReference>
<dbReference type="FunFam" id="3.80.30.20:FF:000001">
    <property type="entry name" value="tRNA-2-methylthio-N(6)-dimethylallyladenosine synthase 2"/>
    <property type="match status" value="1"/>
</dbReference>
<dbReference type="EMBL" id="MVIH01000001">
    <property type="protein sequence ID" value="ORB57598.1"/>
    <property type="molecule type" value="Genomic_DNA"/>
</dbReference>
<evidence type="ECO:0000256" key="10">
    <source>
        <dbReference type="ARBA" id="ARBA00051425"/>
    </source>
</evidence>
<evidence type="ECO:0000313" key="19">
    <source>
        <dbReference type="EMBL" id="ORB57598.1"/>
    </source>
</evidence>
<evidence type="ECO:0000256" key="1">
    <source>
        <dbReference type="ARBA" id="ARBA00003234"/>
    </source>
</evidence>
<evidence type="ECO:0000256" key="7">
    <source>
        <dbReference type="ARBA" id="ARBA00023004"/>
    </source>
</evidence>
<accession>A0A1X0J671</accession>
<keyword evidence="5 14" id="KW-0819">tRNA processing</keyword>